<feature type="domain" description="F-box" evidence="2">
    <location>
        <begin position="7"/>
        <end position="44"/>
    </location>
</feature>
<dbReference type="EMBL" id="JAQGDS010000011">
    <property type="protein sequence ID" value="KAJ6257340.1"/>
    <property type="molecule type" value="Genomic_DNA"/>
</dbReference>
<feature type="region of interest" description="Disordered" evidence="1">
    <location>
        <begin position="447"/>
        <end position="528"/>
    </location>
</feature>
<name>A0AAD6ITG5_DREDA</name>
<proteinExistence type="predicted"/>
<feature type="compositionally biased region" description="Low complexity" evidence="1">
    <location>
        <begin position="456"/>
        <end position="512"/>
    </location>
</feature>
<evidence type="ECO:0000313" key="4">
    <source>
        <dbReference type="Proteomes" id="UP001221413"/>
    </source>
</evidence>
<dbReference type="Pfam" id="PF00646">
    <property type="entry name" value="F-box"/>
    <property type="match status" value="1"/>
</dbReference>
<feature type="region of interest" description="Disordered" evidence="1">
    <location>
        <begin position="542"/>
        <end position="570"/>
    </location>
</feature>
<dbReference type="Proteomes" id="UP001221413">
    <property type="component" value="Unassembled WGS sequence"/>
</dbReference>
<dbReference type="InterPro" id="IPR001810">
    <property type="entry name" value="F-box_dom"/>
</dbReference>
<evidence type="ECO:0000256" key="1">
    <source>
        <dbReference type="SAM" id="MobiDB-lite"/>
    </source>
</evidence>
<dbReference type="AlphaFoldDB" id="A0AAD6ITG5"/>
<accession>A0AAD6ITG5</accession>
<evidence type="ECO:0000313" key="3">
    <source>
        <dbReference type="EMBL" id="KAJ6257340.1"/>
    </source>
</evidence>
<reference evidence="3" key="1">
    <citation type="submission" date="2023-01" db="EMBL/GenBank/DDBJ databases">
        <title>The chitinases involved in constricting ring structure development in the nematode-trapping fungus Drechslerella dactyloides.</title>
        <authorList>
            <person name="Wang R."/>
            <person name="Zhang L."/>
            <person name="Tang P."/>
            <person name="Li S."/>
            <person name="Liang L."/>
        </authorList>
    </citation>
    <scope>NUCLEOTIDE SEQUENCE</scope>
    <source>
        <strain evidence="3">YMF1.00031</strain>
    </source>
</reference>
<keyword evidence="4" id="KW-1185">Reference proteome</keyword>
<gene>
    <name evidence="3" type="ORF">Dda_8229</name>
</gene>
<comment type="caution">
    <text evidence="3">The sequence shown here is derived from an EMBL/GenBank/DDBJ whole genome shotgun (WGS) entry which is preliminary data.</text>
</comment>
<evidence type="ECO:0000259" key="2">
    <source>
        <dbReference type="Pfam" id="PF00646"/>
    </source>
</evidence>
<sequence length="583" mass="64799">MSAPSTILDLPLDALRAILSYVPRETLPAVRLSCSLLSSFATEQSRRHVELTGNLKFDAELLPLEPDDGSRDIRVKALYFVPYERRALSVIIVQDESKEGHRCMLEASGGRKYPRARTESHRLMQSLTERGGFHFDQLGEIQFSSPEICDSDPRFVAATIDQFPHITKLTLPFTLRLQKHGPFHSAARSLDSLRYLHVNVSWPHTRTRLGMKPIYDYNRMDLSTLWEVVKANVSTMECLRVNFCQWDIERRISDISGKDWTVCSDTCLLRSPVDYMTEFIFTITNFRPSHTIDFYAPWQRRYFPIYQNEWPEQLKLRVLQFEVFAFSPAIGTLGCFFRPETLEVLSLILCHGFLRVVECKPQDIVATCGPDDTPDYVEELKQYVIRSKAPNSNLQAIALGLPSQDTDNSSTIKVEVAGPHIVAFNRGDETESGKGRRRLELSASEVSLREFRRRGPSSSSSSDTTTAATITRPPTSLPDTTTTAATTAATAATTATTAITTPTTPTTSIAGTAGTGLRTNDSGLGESSPRSLLLRWWGGKRGWAPSQCQPAGQAGTAAEPSPGPEGFKEPVKVELQSLISDAT</sequence>
<organism evidence="3 4">
    <name type="scientific">Drechslerella dactyloides</name>
    <name type="common">Nematode-trapping fungus</name>
    <name type="synonym">Arthrobotrys dactyloides</name>
    <dbReference type="NCBI Taxonomy" id="74499"/>
    <lineage>
        <taxon>Eukaryota</taxon>
        <taxon>Fungi</taxon>
        <taxon>Dikarya</taxon>
        <taxon>Ascomycota</taxon>
        <taxon>Pezizomycotina</taxon>
        <taxon>Orbiliomycetes</taxon>
        <taxon>Orbiliales</taxon>
        <taxon>Orbiliaceae</taxon>
        <taxon>Drechslerella</taxon>
    </lineage>
</organism>
<protein>
    <recommendedName>
        <fullName evidence="2">F-box domain-containing protein</fullName>
    </recommendedName>
</protein>